<dbReference type="GO" id="GO:0016757">
    <property type="term" value="F:glycosyltransferase activity"/>
    <property type="evidence" value="ECO:0007669"/>
    <property type="project" value="InterPro"/>
</dbReference>
<evidence type="ECO:0000313" key="4">
    <source>
        <dbReference type="Proteomes" id="UP000034543"/>
    </source>
</evidence>
<keyword evidence="1" id="KW-0472">Membrane</keyword>
<evidence type="ECO:0000313" key="3">
    <source>
        <dbReference type="EMBL" id="KKS86337.1"/>
    </source>
</evidence>
<reference evidence="3 4" key="1">
    <citation type="journal article" date="2015" name="Nature">
        <title>rRNA introns, odd ribosomes, and small enigmatic genomes across a large radiation of phyla.</title>
        <authorList>
            <person name="Brown C.T."/>
            <person name="Hug L.A."/>
            <person name="Thomas B.C."/>
            <person name="Sharon I."/>
            <person name="Castelle C.J."/>
            <person name="Singh A."/>
            <person name="Wilkins M.J."/>
            <person name="Williams K.H."/>
            <person name="Banfield J.F."/>
        </authorList>
    </citation>
    <scope>NUCLEOTIDE SEQUENCE [LARGE SCALE GENOMIC DNA]</scope>
</reference>
<organism evidence="3 4">
    <name type="scientific">Candidatus Gottesmanbacteria bacterium GW2011_GWA1_43_11</name>
    <dbReference type="NCBI Taxonomy" id="1618436"/>
    <lineage>
        <taxon>Bacteria</taxon>
        <taxon>Candidatus Gottesmaniibacteriota</taxon>
    </lineage>
</organism>
<dbReference type="AlphaFoldDB" id="A0A0G1CLG8"/>
<accession>A0A0G1CLG8</accession>
<keyword evidence="1" id="KW-1133">Transmembrane helix</keyword>
<evidence type="ECO:0000259" key="2">
    <source>
        <dbReference type="Pfam" id="PF00534"/>
    </source>
</evidence>
<dbReference type="InterPro" id="IPR050194">
    <property type="entry name" value="Glycosyltransferase_grp1"/>
</dbReference>
<protein>
    <submittedName>
        <fullName evidence="3">Glycosyl transferase group 1</fullName>
    </submittedName>
</protein>
<name>A0A0G1CLG8_9BACT</name>
<dbReference type="SUPFAM" id="SSF53756">
    <property type="entry name" value="UDP-Glycosyltransferase/glycogen phosphorylase"/>
    <property type="match status" value="1"/>
</dbReference>
<feature type="transmembrane region" description="Helical" evidence="1">
    <location>
        <begin position="129"/>
        <end position="146"/>
    </location>
</feature>
<proteinExistence type="predicted"/>
<dbReference type="STRING" id="1618436.UV59_C0001G0060"/>
<keyword evidence="1" id="KW-0812">Transmembrane</keyword>
<dbReference type="Gene3D" id="3.40.50.2000">
    <property type="entry name" value="Glycogen Phosphorylase B"/>
    <property type="match status" value="2"/>
</dbReference>
<dbReference type="InterPro" id="IPR001296">
    <property type="entry name" value="Glyco_trans_1"/>
</dbReference>
<feature type="domain" description="Glycosyl transferase family 1" evidence="2">
    <location>
        <begin position="189"/>
        <end position="341"/>
    </location>
</feature>
<gene>
    <name evidence="3" type="ORF">UV59_C0001G0060</name>
</gene>
<sequence length="364" mass="41944">MNLGVFLAIGESWEEFERNGQDTLLLNNNLKYYARAFTKVFVFSYGVKSSIHIQPNVFLVGNRFGLHRFVYALLLPLIHYRLVRRCDVLRGMQLTGVLPCLAGKVLFGKKIVFNYGYDYRKAARSRNQVFRAWLFLCLKYLAAYLADAVIATTKRLKYSYPPYLQNKIYLIPNGVDTHLFCPQIQKRVYKKATAIFVGRLEAQKNPELLLNSIARLSKINRQLLLIGSGTLKNKLLDLARKFKVKVTYYASIPHHELPMYYNQARIFMLVSQFEGHPKALLEAMSCGLPVIGTDVEGINDVIIPNFNGLLVKQTVKDISQKLKLLLRNKYLARKLGNNARKTIIEKYDTDVTWEKEIRLLKNII</sequence>
<dbReference type="Proteomes" id="UP000034543">
    <property type="component" value="Unassembled WGS sequence"/>
</dbReference>
<dbReference type="CDD" id="cd03801">
    <property type="entry name" value="GT4_PimA-like"/>
    <property type="match status" value="1"/>
</dbReference>
<keyword evidence="3" id="KW-0808">Transferase</keyword>
<feature type="transmembrane region" description="Helical" evidence="1">
    <location>
        <begin position="65"/>
        <end position="83"/>
    </location>
</feature>
<dbReference type="PANTHER" id="PTHR45947:SF3">
    <property type="entry name" value="SULFOQUINOVOSYL TRANSFERASE SQD2"/>
    <property type="match status" value="1"/>
</dbReference>
<dbReference type="PANTHER" id="PTHR45947">
    <property type="entry name" value="SULFOQUINOVOSYL TRANSFERASE SQD2"/>
    <property type="match status" value="1"/>
</dbReference>
<dbReference type="Pfam" id="PF00534">
    <property type="entry name" value="Glycos_transf_1"/>
    <property type="match status" value="1"/>
</dbReference>
<dbReference type="PATRIC" id="fig|1618436.3.peg.63"/>
<comment type="caution">
    <text evidence="3">The sequence shown here is derived from an EMBL/GenBank/DDBJ whole genome shotgun (WGS) entry which is preliminary data.</text>
</comment>
<dbReference type="EMBL" id="LCFB01000001">
    <property type="protein sequence ID" value="KKS86337.1"/>
    <property type="molecule type" value="Genomic_DNA"/>
</dbReference>
<evidence type="ECO:0000256" key="1">
    <source>
        <dbReference type="SAM" id="Phobius"/>
    </source>
</evidence>